<dbReference type="InterPro" id="IPR001626">
    <property type="entry name" value="ABC_TroCD"/>
</dbReference>
<evidence type="ECO:0000256" key="2">
    <source>
        <dbReference type="ARBA" id="ARBA00008034"/>
    </source>
</evidence>
<evidence type="ECO:0000256" key="3">
    <source>
        <dbReference type="ARBA" id="ARBA00022692"/>
    </source>
</evidence>
<organism evidence="7 8">
    <name type="scientific">Desulfurococcus mucosus (strain ATCC 35584 / DSM 2162 / JCM 9187 / O7/1)</name>
    <dbReference type="NCBI Taxonomy" id="765177"/>
    <lineage>
        <taxon>Archaea</taxon>
        <taxon>Thermoproteota</taxon>
        <taxon>Thermoprotei</taxon>
        <taxon>Desulfurococcales</taxon>
        <taxon>Desulfurococcaceae</taxon>
        <taxon>Desulfurococcus</taxon>
    </lineage>
</organism>
<dbReference type="RefSeq" id="WP_013562303.1">
    <property type="nucleotide sequence ID" value="NC_014961.1"/>
</dbReference>
<accession>E8R9A5</accession>
<feature type="transmembrane region" description="Helical" evidence="6">
    <location>
        <begin position="56"/>
        <end position="76"/>
    </location>
</feature>
<feature type="transmembrane region" description="Helical" evidence="6">
    <location>
        <begin position="115"/>
        <end position="136"/>
    </location>
</feature>
<sequence length="293" mass="31517" precursor="true">MSGGRVVLLALVSLFFSLLLAEASRTVGVEKTLVYWLTGLALSSVGLLTYYRGLEFLVAGSTHGSFLAVTLGYLLASLFNTSIYYSAIPIGLALVYIAGYFIYRGLDPNKVSSFMVSFTSSAGVIAAYYVLTAFPARYSLSSIMLGDPVLMTVNDMIAASTISFIVLALVLLIYEETVFISIDPVSAKIAGLRVWLYDFASFTAIGLATIGLLRVSGYIMEHVMILLPPLIGARISGNSREHLFSTLLVSTASSALGYLVAIEQGLSPVGASGLILVLLFLYTVFIRRQGRHE</sequence>
<dbReference type="Gene3D" id="1.10.3470.10">
    <property type="entry name" value="ABC transporter involved in vitamin B12 uptake, BtuC"/>
    <property type="match status" value="1"/>
</dbReference>
<dbReference type="eggNOG" id="arCOG01006">
    <property type="taxonomic scope" value="Archaea"/>
</dbReference>
<dbReference type="OrthoDB" id="19232at2157"/>
<dbReference type="Proteomes" id="UP000001068">
    <property type="component" value="Chromosome"/>
</dbReference>
<name>E8R9A5_DESM0</name>
<feature type="transmembrane region" description="Helical" evidence="6">
    <location>
        <begin position="194"/>
        <end position="213"/>
    </location>
</feature>
<dbReference type="GO" id="GO:0043190">
    <property type="term" value="C:ATP-binding cassette (ABC) transporter complex"/>
    <property type="evidence" value="ECO:0007669"/>
    <property type="project" value="InterPro"/>
</dbReference>
<comment type="subcellular location">
    <subcellularLocation>
        <location evidence="1">Membrane</location>
        <topology evidence="1">Multi-pass membrane protein</topology>
    </subcellularLocation>
</comment>
<keyword evidence="4 6" id="KW-1133">Transmembrane helix</keyword>
<dbReference type="GeneID" id="10153472"/>
<feature type="transmembrane region" description="Helical" evidence="6">
    <location>
        <begin position="156"/>
        <end position="174"/>
    </location>
</feature>
<keyword evidence="8" id="KW-1185">Reference proteome</keyword>
<dbReference type="STRING" id="765177.Desmu_0776"/>
<dbReference type="HOGENOM" id="CLU_094088_0_0_2"/>
<evidence type="ECO:0000256" key="4">
    <source>
        <dbReference type="ARBA" id="ARBA00022989"/>
    </source>
</evidence>
<dbReference type="KEGG" id="dmu:Desmu_0776"/>
<dbReference type="SUPFAM" id="SSF81345">
    <property type="entry name" value="ABC transporter involved in vitamin B12 uptake, BtuC"/>
    <property type="match status" value="1"/>
</dbReference>
<dbReference type="PANTHER" id="PTHR30477:SF21">
    <property type="entry name" value="ABC-3 PROTEIN"/>
    <property type="match status" value="1"/>
</dbReference>
<keyword evidence="3 6" id="KW-0812">Transmembrane</keyword>
<evidence type="ECO:0000256" key="5">
    <source>
        <dbReference type="ARBA" id="ARBA00023136"/>
    </source>
</evidence>
<dbReference type="Pfam" id="PF00950">
    <property type="entry name" value="ABC-3"/>
    <property type="match status" value="1"/>
</dbReference>
<protein>
    <submittedName>
        <fullName evidence="7">ABC-3 protein</fullName>
    </submittedName>
</protein>
<dbReference type="EMBL" id="CP002363">
    <property type="protein sequence ID" value="ADV65081.1"/>
    <property type="molecule type" value="Genomic_DNA"/>
</dbReference>
<evidence type="ECO:0000256" key="6">
    <source>
        <dbReference type="SAM" id="Phobius"/>
    </source>
</evidence>
<comment type="similarity">
    <text evidence="2">Belongs to the ABC-3 integral membrane protein family.</text>
</comment>
<dbReference type="GO" id="GO:0055085">
    <property type="term" value="P:transmembrane transport"/>
    <property type="evidence" value="ECO:0007669"/>
    <property type="project" value="InterPro"/>
</dbReference>
<feature type="transmembrane region" description="Helical" evidence="6">
    <location>
        <begin position="33"/>
        <end position="51"/>
    </location>
</feature>
<evidence type="ECO:0000313" key="7">
    <source>
        <dbReference type="EMBL" id="ADV65081.1"/>
    </source>
</evidence>
<feature type="transmembrane region" description="Helical" evidence="6">
    <location>
        <begin position="268"/>
        <end position="286"/>
    </location>
</feature>
<evidence type="ECO:0000256" key="1">
    <source>
        <dbReference type="ARBA" id="ARBA00004141"/>
    </source>
</evidence>
<feature type="transmembrane region" description="Helical" evidence="6">
    <location>
        <begin position="82"/>
        <end position="103"/>
    </location>
</feature>
<reference evidence="8" key="1">
    <citation type="submission" date="2010-11" db="EMBL/GenBank/DDBJ databases">
        <title>The complete genome of Desulfurococcus mucosus DSM 2162.</title>
        <authorList>
            <consortium name="US DOE Joint Genome Institute (JGI-PGF)"/>
            <person name="Lucas S."/>
            <person name="Copeland A."/>
            <person name="Lapidus A."/>
            <person name="Bruce D."/>
            <person name="Goodwin L."/>
            <person name="Pitluck S."/>
            <person name="Kyrpides N."/>
            <person name="Mavromatis K."/>
            <person name="Pagani I."/>
            <person name="Ivanova N."/>
            <person name="Ovchinnikova G."/>
            <person name="Chertkov O."/>
            <person name="Held B."/>
            <person name="Brettin T."/>
            <person name="Detter J.C."/>
            <person name="Tapia R."/>
            <person name="Han C."/>
            <person name="Land M."/>
            <person name="Hauser L."/>
            <person name="Markowitz V."/>
            <person name="Cheng J.-F."/>
            <person name="Hugenholtz P."/>
            <person name="Woyke T."/>
            <person name="Wu D."/>
            <person name="Wirth R."/>
            <person name="Bilek Y."/>
            <person name="Hader T."/>
            <person name="Klenk H.-P."/>
            <person name="Eisen J.A."/>
        </authorList>
    </citation>
    <scope>NUCLEOTIDE SEQUENCE [LARGE SCALE GENOMIC DNA]</scope>
    <source>
        <strain evidence="8">ATCC 35584 / DSM 2162 / JCM 9187 / O7/1</strain>
    </source>
</reference>
<reference evidence="7 8" key="2">
    <citation type="journal article" date="2011" name="Stand. Genomic Sci.">
        <title>Complete genome sequence of Desulfurococcus mucosus type strain (O7/1).</title>
        <authorList>
            <person name="Wirth R."/>
            <person name="Chertkov O."/>
            <person name="Held B."/>
            <person name="Lapidus A."/>
            <person name="Nolan M."/>
            <person name="Lucas S."/>
            <person name="Hammon N."/>
            <person name="Deshpande S."/>
            <person name="Cheng J.F."/>
            <person name="Tapia R."/>
            <person name="Han C."/>
            <person name="Goodwin L."/>
            <person name="Pitluck S."/>
            <person name="Liolios K."/>
            <person name="Ioanna P."/>
            <person name="Ivanova N."/>
            <person name="Mavromatis K."/>
            <person name="Mikhailova N."/>
            <person name="Pati A."/>
            <person name="Chen A."/>
            <person name="Palaniappan K."/>
            <person name="Land M."/>
            <person name="Hauser L."/>
            <person name="Chang Y.J."/>
            <person name="Jeffries C.D."/>
            <person name="Bilek Y."/>
            <person name="Hader T."/>
            <person name="Rohde M."/>
            <person name="Spring S."/>
            <person name="Sikorski J."/>
            <person name="Goker M."/>
            <person name="Woyke T."/>
            <person name="Bristow J."/>
            <person name="Eisen J.A."/>
            <person name="Markowitz V."/>
            <person name="Hugenholtz P."/>
            <person name="Kyrpides N.C."/>
            <person name="Klenk H.P."/>
        </authorList>
    </citation>
    <scope>NUCLEOTIDE SEQUENCE [LARGE SCALE GENOMIC DNA]</scope>
    <source>
        <strain evidence="8">ATCC 35584 / DSM 2162 / JCM 9187 / O7/1</strain>
    </source>
</reference>
<dbReference type="PANTHER" id="PTHR30477">
    <property type="entry name" value="ABC-TRANSPORTER METAL-BINDING PROTEIN"/>
    <property type="match status" value="1"/>
</dbReference>
<dbReference type="AlphaFoldDB" id="E8R9A5"/>
<dbReference type="InterPro" id="IPR037294">
    <property type="entry name" value="ABC_BtuC-like"/>
</dbReference>
<keyword evidence="5 6" id="KW-0472">Membrane</keyword>
<gene>
    <name evidence="7" type="ordered locus">Desmu_0776</name>
</gene>
<evidence type="ECO:0000313" key="8">
    <source>
        <dbReference type="Proteomes" id="UP000001068"/>
    </source>
</evidence>
<proteinExistence type="inferred from homology"/>